<accession>A0A1F6G8B0</accession>
<evidence type="ECO:0000256" key="1">
    <source>
        <dbReference type="ARBA" id="ARBA00022553"/>
    </source>
</evidence>
<dbReference type="AlphaFoldDB" id="A0A1F6G8B0"/>
<feature type="modified residue" description="4-aspartylphosphate" evidence="2">
    <location>
        <position position="56"/>
    </location>
</feature>
<dbReference type="Proteomes" id="UP000178449">
    <property type="component" value="Unassembled WGS sequence"/>
</dbReference>
<dbReference type="GO" id="GO:0000160">
    <property type="term" value="P:phosphorelay signal transduction system"/>
    <property type="evidence" value="ECO:0007669"/>
    <property type="project" value="InterPro"/>
</dbReference>
<dbReference type="InterPro" id="IPR050595">
    <property type="entry name" value="Bact_response_regulator"/>
</dbReference>
<gene>
    <name evidence="4" type="ORF">A2527_00620</name>
</gene>
<dbReference type="PROSITE" id="PS50110">
    <property type="entry name" value="RESPONSE_REGULATORY"/>
    <property type="match status" value="1"/>
</dbReference>
<protein>
    <recommendedName>
        <fullName evidence="3">Response regulatory domain-containing protein</fullName>
    </recommendedName>
</protein>
<proteinExistence type="predicted"/>
<dbReference type="InterPro" id="IPR001789">
    <property type="entry name" value="Sig_transdc_resp-reg_receiver"/>
</dbReference>
<evidence type="ECO:0000256" key="2">
    <source>
        <dbReference type="PROSITE-ProRule" id="PRU00169"/>
    </source>
</evidence>
<dbReference type="Gene3D" id="3.40.50.2300">
    <property type="match status" value="1"/>
</dbReference>
<dbReference type="SMART" id="SM00448">
    <property type="entry name" value="REC"/>
    <property type="match status" value="1"/>
</dbReference>
<organism evidence="4 5">
    <name type="scientific">Candidatus Lambdaproteobacteria bacterium RIFOXYD2_FULL_50_16</name>
    <dbReference type="NCBI Taxonomy" id="1817772"/>
    <lineage>
        <taxon>Bacteria</taxon>
        <taxon>Pseudomonadati</taxon>
        <taxon>Pseudomonadota</taxon>
        <taxon>Candidatus Lambdaproteobacteria</taxon>
    </lineage>
</organism>
<dbReference type="Pfam" id="PF00072">
    <property type="entry name" value="Response_reg"/>
    <property type="match status" value="1"/>
</dbReference>
<dbReference type="SUPFAM" id="SSF52172">
    <property type="entry name" value="CheY-like"/>
    <property type="match status" value="1"/>
</dbReference>
<feature type="domain" description="Response regulatory" evidence="3">
    <location>
        <begin position="6"/>
        <end position="123"/>
    </location>
</feature>
<keyword evidence="1 2" id="KW-0597">Phosphoprotein</keyword>
<dbReference type="EMBL" id="MFNE01000039">
    <property type="protein sequence ID" value="OGG94341.1"/>
    <property type="molecule type" value="Genomic_DNA"/>
</dbReference>
<evidence type="ECO:0000313" key="5">
    <source>
        <dbReference type="Proteomes" id="UP000178449"/>
    </source>
</evidence>
<sequence length="130" mass="13953">MDPNLKILIVDDSKPSRSLMAKVLDAMSLPNHLEAETVMEAVGLLQAGGIGLILLDWNMPDISGLDLLANLKANPALKQIPVIMVSANGDLFDVKEAMSLGAADYLVKPINAELLKEKIARATQPKPKGR</sequence>
<evidence type="ECO:0000259" key="3">
    <source>
        <dbReference type="PROSITE" id="PS50110"/>
    </source>
</evidence>
<evidence type="ECO:0000313" key="4">
    <source>
        <dbReference type="EMBL" id="OGG94341.1"/>
    </source>
</evidence>
<name>A0A1F6G8B0_9PROT</name>
<dbReference type="InterPro" id="IPR011006">
    <property type="entry name" value="CheY-like_superfamily"/>
</dbReference>
<dbReference type="PANTHER" id="PTHR44591">
    <property type="entry name" value="STRESS RESPONSE REGULATOR PROTEIN 1"/>
    <property type="match status" value="1"/>
</dbReference>
<comment type="caution">
    <text evidence="4">The sequence shown here is derived from an EMBL/GenBank/DDBJ whole genome shotgun (WGS) entry which is preliminary data.</text>
</comment>
<dbReference type="PANTHER" id="PTHR44591:SF23">
    <property type="entry name" value="CHEY SUBFAMILY"/>
    <property type="match status" value="1"/>
</dbReference>
<dbReference type="STRING" id="1817772.A2527_00620"/>
<reference evidence="4 5" key="1">
    <citation type="journal article" date="2016" name="Nat. Commun.">
        <title>Thousands of microbial genomes shed light on interconnected biogeochemical processes in an aquifer system.</title>
        <authorList>
            <person name="Anantharaman K."/>
            <person name="Brown C.T."/>
            <person name="Hug L.A."/>
            <person name="Sharon I."/>
            <person name="Castelle C.J."/>
            <person name="Probst A.J."/>
            <person name="Thomas B.C."/>
            <person name="Singh A."/>
            <person name="Wilkins M.J."/>
            <person name="Karaoz U."/>
            <person name="Brodie E.L."/>
            <person name="Williams K.H."/>
            <person name="Hubbard S.S."/>
            <person name="Banfield J.F."/>
        </authorList>
    </citation>
    <scope>NUCLEOTIDE SEQUENCE [LARGE SCALE GENOMIC DNA]</scope>
</reference>